<accession>A0A8T2QCV8</accession>
<keyword evidence="3 5" id="KW-1133">Transmembrane helix</keyword>
<proteinExistence type="predicted"/>
<evidence type="ECO:0008006" key="8">
    <source>
        <dbReference type="Google" id="ProtNLM"/>
    </source>
</evidence>
<dbReference type="GO" id="GO:0016407">
    <property type="term" value="F:acetyltransferase activity"/>
    <property type="evidence" value="ECO:0007669"/>
    <property type="project" value="TreeGrafter"/>
</dbReference>
<feature type="transmembrane region" description="Helical" evidence="5">
    <location>
        <begin position="32"/>
        <end position="53"/>
    </location>
</feature>
<dbReference type="PANTHER" id="PTHR13533">
    <property type="entry name" value="N-ACETYLNEURAMINATE 9-O-ACETYLTRANSFERASE"/>
    <property type="match status" value="1"/>
</dbReference>
<dbReference type="GO" id="GO:0016020">
    <property type="term" value="C:membrane"/>
    <property type="evidence" value="ECO:0007669"/>
    <property type="project" value="UniProtKB-SubCell"/>
</dbReference>
<evidence type="ECO:0000256" key="5">
    <source>
        <dbReference type="SAM" id="Phobius"/>
    </source>
</evidence>
<evidence type="ECO:0000313" key="7">
    <source>
        <dbReference type="Proteomes" id="UP000825935"/>
    </source>
</evidence>
<dbReference type="OMA" id="LWHMLHI"/>
<reference evidence="6" key="1">
    <citation type="submission" date="2021-08" db="EMBL/GenBank/DDBJ databases">
        <title>WGS assembly of Ceratopteris richardii.</title>
        <authorList>
            <person name="Marchant D.B."/>
            <person name="Chen G."/>
            <person name="Jenkins J."/>
            <person name="Shu S."/>
            <person name="Leebens-Mack J."/>
            <person name="Grimwood J."/>
            <person name="Schmutz J."/>
            <person name="Soltis P."/>
            <person name="Soltis D."/>
            <person name="Chen Z.-H."/>
        </authorList>
    </citation>
    <scope>NUCLEOTIDE SEQUENCE</scope>
    <source>
        <strain evidence="6">Whitten #5841</strain>
        <tissue evidence="6">Leaf</tissue>
    </source>
</reference>
<dbReference type="GO" id="GO:0005794">
    <property type="term" value="C:Golgi apparatus"/>
    <property type="evidence" value="ECO:0007669"/>
    <property type="project" value="TreeGrafter"/>
</dbReference>
<keyword evidence="2 5" id="KW-0812">Transmembrane</keyword>
<name>A0A8T2QCV8_CERRI</name>
<protein>
    <recommendedName>
        <fullName evidence="8">PC-Esterase</fullName>
    </recommendedName>
</protein>
<sequence>MGLAIQFGLLAAFIVVFLPLGMAGLHLTRNRLLFFSVALFITLAVSVHVAPYFPSFSSLLIPLKSQWSISGIRETFAKSIGGQTLCVSLLHDIAWKDDNFNSEDEDYNVSNRSLSDPCVLNRLWLWNKNSSAICGFQKVNRTDTSQLLRGSWIMIAGDSQARLLLLALLDHILLSTEFVREDLFKRHSDYSIQRHNIKLDFIWAPYVSNLTSLIVKLRHNRSYPDVLIMGDGLWDMLHVTNASDYLESLLDLQRVVYSIFPISSYFNLLPSGTFAARTASNSGIPQMFWMNVPKLVSPILNTAEKREKLTNKLCKLYDEQLRSSKVLQPKGPLMLLNLNEISNGCGVKCTSDGMHYCNVVYDAMVQVLLNALLIATEQAPSR</sequence>
<feature type="transmembrane region" description="Helical" evidence="5">
    <location>
        <begin position="6"/>
        <end position="25"/>
    </location>
</feature>
<dbReference type="PANTHER" id="PTHR13533:SF31">
    <property type="entry name" value="PROTEIN ALTERED XYLOGLUCAN 9"/>
    <property type="match status" value="1"/>
</dbReference>
<comment type="caution">
    <text evidence="6">The sequence shown here is derived from an EMBL/GenBank/DDBJ whole genome shotgun (WGS) entry which is preliminary data.</text>
</comment>
<evidence type="ECO:0000313" key="6">
    <source>
        <dbReference type="EMBL" id="KAH7281892.1"/>
    </source>
</evidence>
<dbReference type="GO" id="GO:0045492">
    <property type="term" value="P:xylan biosynthetic process"/>
    <property type="evidence" value="ECO:0007669"/>
    <property type="project" value="TreeGrafter"/>
</dbReference>
<keyword evidence="4 5" id="KW-0472">Membrane</keyword>
<evidence type="ECO:0000256" key="1">
    <source>
        <dbReference type="ARBA" id="ARBA00004370"/>
    </source>
</evidence>
<dbReference type="AlphaFoldDB" id="A0A8T2QCV8"/>
<dbReference type="EMBL" id="CM035440">
    <property type="protein sequence ID" value="KAH7281892.1"/>
    <property type="molecule type" value="Genomic_DNA"/>
</dbReference>
<evidence type="ECO:0000256" key="4">
    <source>
        <dbReference type="ARBA" id="ARBA00023136"/>
    </source>
</evidence>
<keyword evidence="7" id="KW-1185">Reference proteome</keyword>
<gene>
    <name evidence="6" type="ORF">KP509_35G001100</name>
</gene>
<dbReference type="Proteomes" id="UP000825935">
    <property type="component" value="Chromosome 35"/>
</dbReference>
<comment type="subcellular location">
    <subcellularLocation>
        <location evidence="1">Membrane</location>
    </subcellularLocation>
</comment>
<evidence type="ECO:0000256" key="2">
    <source>
        <dbReference type="ARBA" id="ARBA00022692"/>
    </source>
</evidence>
<dbReference type="OrthoDB" id="767975at2759"/>
<evidence type="ECO:0000256" key="3">
    <source>
        <dbReference type="ARBA" id="ARBA00022989"/>
    </source>
</evidence>
<organism evidence="6 7">
    <name type="scientific">Ceratopteris richardii</name>
    <name type="common">Triangle waterfern</name>
    <dbReference type="NCBI Taxonomy" id="49495"/>
    <lineage>
        <taxon>Eukaryota</taxon>
        <taxon>Viridiplantae</taxon>
        <taxon>Streptophyta</taxon>
        <taxon>Embryophyta</taxon>
        <taxon>Tracheophyta</taxon>
        <taxon>Polypodiopsida</taxon>
        <taxon>Polypodiidae</taxon>
        <taxon>Polypodiales</taxon>
        <taxon>Pteridineae</taxon>
        <taxon>Pteridaceae</taxon>
        <taxon>Parkerioideae</taxon>
        <taxon>Ceratopteris</taxon>
    </lineage>
</organism>
<dbReference type="EMBL" id="CM035440">
    <property type="protein sequence ID" value="KAH7281890.1"/>
    <property type="molecule type" value="Genomic_DNA"/>
</dbReference>